<accession>A0A2T3N193</accession>
<comment type="caution">
    <text evidence="1">The sequence shown here is derived from an EMBL/GenBank/DDBJ whole genome shotgun (WGS) entry which is preliminary data.</text>
</comment>
<sequence>MTVKTPSIELSLAILINVAFSSYSHASFEQGMKYVQQARWDDAEQQFRAEAEAGNADAMYWLGRSLEFQDFQKGLTAGEWFYKSAELGNPWAMYSLQDNTNCDFFGWPCDRKDWKEIQIEIWRDMAAKGDGLAEYALASYDLGWKGYIPFVRKKKRIRRLTKALDMGYNYSAMTIYGIILGNYGYDTAPQYLRKESINYLLIAAKNGYAPAMTALSGYSDIIGHKETKKWLYKSLDLGYPDSPYLLSHYYNDGTDGFKQNSEQAYYYAKINVGLGGEDASRSYSAVQDGRIGGDLTIEKK</sequence>
<protein>
    <recommendedName>
        <fullName evidence="3">Sel1 repeat family protein</fullName>
    </recommendedName>
</protein>
<dbReference type="AlphaFoldDB" id="A0A2T3N193"/>
<dbReference type="InterPro" id="IPR011990">
    <property type="entry name" value="TPR-like_helical_dom_sf"/>
</dbReference>
<organism evidence="1 2">
    <name type="scientific">Photobacterium lipolyticum</name>
    <dbReference type="NCBI Taxonomy" id="266810"/>
    <lineage>
        <taxon>Bacteria</taxon>
        <taxon>Pseudomonadati</taxon>
        <taxon>Pseudomonadota</taxon>
        <taxon>Gammaproteobacteria</taxon>
        <taxon>Vibrionales</taxon>
        <taxon>Vibrionaceae</taxon>
        <taxon>Photobacterium</taxon>
    </lineage>
</organism>
<name>A0A2T3N193_9GAMM</name>
<evidence type="ECO:0000313" key="1">
    <source>
        <dbReference type="EMBL" id="PSW06097.1"/>
    </source>
</evidence>
<keyword evidence="2" id="KW-1185">Reference proteome</keyword>
<evidence type="ECO:0000313" key="2">
    <source>
        <dbReference type="Proteomes" id="UP000240904"/>
    </source>
</evidence>
<gene>
    <name evidence="1" type="ORF">C9I89_06190</name>
</gene>
<proteinExistence type="predicted"/>
<reference evidence="1 2" key="1">
    <citation type="submission" date="2018-03" db="EMBL/GenBank/DDBJ databases">
        <title>Whole genome sequencing of Histamine producing bacteria.</title>
        <authorList>
            <person name="Butler K."/>
        </authorList>
    </citation>
    <scope>NUCLEOTIDE SEQUENCE [LARGE SCALE GENOMIC DNA]</scope>
    <source>
        <strain evidence="1 2">DSM 16190</strain>
    </source>
</reference>
<dbReference type="EMBL" id="PYMC01000003">
    <property type="protein sequence ID" value="PSW06097.1"/>
    <property type="molecule type" value="Genomic_DNA"/>
</dbReference>
<dbReference type="Proteomes" id="UP000240904">
    <property type="component" value="Unassembled WGS sequence"/>
</dbReference>
<dbReference type="Gene3D" id="1.25.40.10">
    <property type="entry name" value="Tetratricopeptide repeat domain"/>
    <property type="match status" value="1"/>
</dbReference>
<dbReference type="SUPFAM" id="SSF81901">
    <property type="entry name" value="HCP-like"/>
    <property type="match status" value="1"/>
</dbReference>
<evidence type="ECO:0008006" key="3">
    <source>
        <dbReference type="Google" id="ProtNLM"/>
    </source>
</evidence>